<dbReference type="EMBL" id="CAKOGP040002025">
    <property type="protein sequence ID" value="CAJ1959883.1"/>
    <property type="molecule type" value="Genomic_DNA"/>
</dbReference>
<gene>
    <name evidence="1" type="ORF">CYCCA115_LOCUS18302</name>
</gene>
<sequence length="204" mass="22512">MTYSHHKRSVNFDPNVTPAVETISLDDYTSREIAATWYDEEEMANITRRCVRILKRMETNELKHGGKNYCTRGLEGHTTLGSINKRRSRSAGVAAVLEEQARQWDESTEADTQAIADAYTRTTSSCQMWARVMGNRDQVAAEPFLYLDDDEDCKGAVAISATAPSSTKSRIELSLASPHQMGLRSDKSIVGELVAPLAVRAAAA</sequence>
<keyword evidence="2" id="KW-1185">Reference proteome</keyword>
<organism evidence="1 2">
    <name type="scientific">Cylindrotheca closterium</name>
    <dbReference type="NCBI Taxonomy" id="2856"/>
    <lineage>
        <taxon>Eukaryota</taxon>
        <taxon>Sar</taxon>
        <taxon>Stramenopiles</taxon>
        <taxon>Ochrophyta</taxon>
        <taxon>Bacillariophyta</taxon>
        <taxon>Bacillariophyceae</taxon>
        <taxon>Bacillariophycidae</taxon>
        <taxon>Bacillariales</taxon>
        <taxon>Bacillariaceae</taxon>
        <taxon>Cylindrotheca</taxon>
    </lineage>
</organism>
<protein>
    <submittedName>
        <fullName evidence="1">Uncharacterized protein</fullName>
    </submittedName>
</protein>
<proteinExistence type="predicted"/>
<reference evidence="1" key="1">
    <citation type="submission" date="2023-08" db="EMBL/GenBank/DDBJ databases">
        <authorList>
            <person name="Audoor S."/>
            <person name="Bilcke G."/>
        </authorList>
    </citation>
    <scope>NUCLEOTIDE SEQUENCE</scope>
</reference>
<evidence type="ECO:0000313" key="1">
    <source>
        <dbReference type="EMBL" id="CAJ1959883.1"/>
    </source>
</evidence>
<evidence type="ECO:0000313" key="2">
    <source>
        <dbReference type="Proteomes" id="UP001295423"/>
    </source>
</evidence>
<dbReference type="AlphaFoldDB" id="A0AAD2JL59"/>
<dbReference type="Proteomes" id="UP001295423">
    <property type="component" value="Unassembled WGS sequence"/>
</dbReference>
<accession>A0AAD2JL59</accession>
<name>A0AAD2JL59_9STRA</name>
<comment type="caution">
    <text evidence="1">The sequence shown here is derived from an EMBL/GenBank/DDBJ whole genome shotgun (WGS) entry which is preliminary data.</text>
</comment>